<comment type="caution">
    <text evidence="2">The sequence shown here is derived from an EMBL/GenBank/DDBJ whole genome shotgun (WGS) entry which is preliminary data.</text>
</comment>
<reference evidence="2 3" key="1">
    <citation type="submission" date="2012-05" db="EMBL/GenBank/DDBJ databases">
        <title>Recombination and specialization in a pathogen metapopulation.</title>
        <authorList>
            <person name="Gardiner A."/>
            <person name="Kemen E."/>
            <person name="Schultz-Larsen T."/>
            <person name="MacLean D."/>
            <person name="Van Oosterhout C."/>
            <person name="Jones J.D.G."/>
        </authorList>
    </citation>
    <scope>NUCLEOTIDE SEQUENCE [LARGE SCALE GENOMIC DNA]</scope>
    <source>
        <strain evidence="2 3">Ac Nc2</strain>
    </source>
</reference>
<protein>
    <recommendedName>
        <fullName evidence="4">Secreted protein</fullName>
    </recommendedName>
</protein>
<proteinExistence type="predicted"/>
<feature type="chain" id="PRO_5001529156" description="Secreted protein" evidence="1">
    <location>
        <begin position="19"/>
        <end position="244"/>
    </location>
</feature>
<dbReference type="InParanoid" id="A0A024FWM6"/>
<keyword evidence="3" id="KW-1185">Reference proteome</keyword>
<organism evidence="2 3">
    <name type="scientific">Albugo candida</name>
    <dbReference type="NCBI Taxonomy" id="65357"/>
    <lineage>
        <taxon>Eukaryota</taxon>
        <taxon>Sar</taxon>
        <taxon>Stramenopiles</taxon>
        <taxon>Oomycota</taxon>
        <taxon>Peronosporomycetes</taxon>
        <taxon>Albuginales</taxon>
        <taxon>Albuginaceae</taxon>
        <taxon>Albugo</taxon>
    </lineage>
</organism>
<evidence type="ECO:0000256" key="1">
    <source>
        <dbReference type="SAM" id="SignalP"/>
    </source>
</evidence>
<dbReference type="EMBL" id="CAIX01001115">
    <property type="protein sequence ID" value="CCI11495.1"/>
    <property type="molecule type" value="Genomic_DNA"/>
</dbReference>
<evidence type="ECO:0000313" key="3">
    <source>
        <dbReference type="Proteomes" id="UP000053237"/>
    </source>
</evidence>
<evidence type="ECO:0000313" key="2">
    <source>
        <dbReference type="EMBL" id="CCI11495.1"/>
    </source>
</evidence>
<keyword evidence="1" id="KW-0732">Signal</keyword>
<accession>A0A024FWM6</accession>
<evidence type="ECO:0008006" key="4">
    <source>
        <dbReference type="Google" id="ProtNLM"/>
    </source>
</evidence>
<dbReference type="AlphaFoldDB" id="A0A024FWM6"/>
<gene>
    <name evidence="2" type="ORF">BN9_130140</name>
</gene>
<name>A0A024FWM6_9STRA</name>
<feature type="signal peptide" evidence="1">
    <location>
        <begin position="1"/>
        <end position="18"/>
    </location>
</feature>
<dbReference type="Proteomes" id="UP000053237">
    <property type="component" value="Unassembled WGS sequence"/>
</dbReference>
<sequence>MMLRTALCVPFLTVFVSTSGYRKANFVATSSGILNVTAGNTRDFAACHRCLVLCIGIERIDLIEASKAYRLYWVDVHHSGIIITVISHCIAIQKCVISARTSEGYILNDRTRSDSRQITFTKLPNTLENHLHLLTKQMLFAATEVKAAGWTANIVQKQNSKSSFKRKQPLKIPLFFGRKSRTSIISQQAPVISNMENEIEIRTEYRQGFRSSLRCMIIPSYLEEAVCRECLAMHSEALTIRTYL</sequence>